<reference evidence="2 3" key="1">
    <citation type="journal article" date="2020" name="Int. J. Syst. Evol. Microbiol.">
        <title>Bartonella kosoyi sp. nov. and Bartonella krasnovii sp. nov., two novel species closely related to the zoonotic Bartonella elizabethae, isolated from black rats and wild desert rodent-fleas.</title>
        <authorList>
            <person name="Gutierrez R."/>
            <person name="Shalit T."/>
            <person name="Markus B."/>
            <person name="Yuan C."/>
            <person name="Nachum-Biala Y."/>
            <person name="Elad D."/>
            <person name="Harrus S."/>
        </authorList>
    </citation>
    <scope>NUCLEOTIDE SEQUENCE [LARGE SCALE GENOMIC DNA]</scope>
    <source>
        <strain evidence="2 3">Tel Aviv</strain>
    </source>
</reference>
<sequence length="235" mass="26573">MSQGLWLLLLVVFLGLFAVALVFLDKLAARRGVTRWRFWGRWVVFYGLVSVYLGFISVGAGRLAWSQELLLKGAVFSFLFGAVLGLGHWGVTRLPVFWQGFVKASLFCCMMAVLLMLFAVGVRDMDSIRGMFLMVLVLALLLKVFLGVFLREQSDTLLQRVLRVLNFLLFCCILALIFSFARWGAEHLGLSWLWFSSEDVLTIISTFFFILTFQGAKSARVMGKALFKRGVLMGR</sequence>
<dbReference type="AlphaFoldDB" id="A0A5B9CYQ9"/>
<dbReference type="Proteomes" id="UP000321940">
    <property type="component" value="Chromosome"/>
</dbReference>
<protein>
    <submittedName>
        <fullName evidence="2">Uncharacterized protein</fullName>
    </submittedName>
</protein>
<gene>
    <name evidence="2" type="ORF">D1093_09475</name>
</gene>
<feature type="transmembrane region" description="Helical" evidence="1">
    <location>
        <begin position="128"/>
        <end position="149"/>
    </location>
</feature>
<feature type="transmembrane region" description="Helical" evidence="1">
    <location>
        <begin position="200"/>
        <end position="219"/>
    </location>
</feature>
<feature type="transmembrane region" description="Helical" evidence="1">
    <location>
        <begin position="6"/>
        <end position="24"/>
    </location>
</feature>
<keyword evidence="3" id="KW-1185">Reference proteome</keyword>
<keyword evidence="1" id="KW-0812">Transmembrane</keyword>
<dbReference type="KEGG" id="bky:D1093_09475"/>
<feature type="transmembrane region" description="Helical" evidence="1">
    <location>
        <begin position="161"/>
        <end position="180"/>
    </location>
</feature>
<dbReference type="RefSeq" id="WP_150222336.1">
    <property type="nucleotide sequence ID" value="NZ_CP031843.2"/>
</dbReference>
<feature type="transmembrane region" description="Helical" evidence="1">
    <location>
        <begin position="69"/>
        <end position="89"/>
    </location>
</feature>
<evidence type="ECO:0000313" key="3">
    <source>
        <dbReference type="Proteomes" id="UP000321940"/>
    </source>
</evidence>
<evidence type="ECO:0000313" key="2">
    <source>
        <dbReference type="EMBL" id="QEE09782.1"/>
    </source>
</evidence>
<accession>A0A5B9CYQ9</accession>
<feature type="transmembrane region" description="Helical" evidence="1">
    <location>
        <begin position="44"/>
        <end position="63"/>
    </location>
</feature>
<organism evidence="2 3">
    <name type="scientific">Bartonella kosoyi</name>
    <dbReference type="NCBI Taxonomy" id="2133959"/>
    <lineage>
        <taxon>Bacteria</taxon>
        <taxon>Pseudomonadati</taxon>
        <taxon>Pseudomonadota</taxon>
        <taxon>Alphaproteobacteria</taxon>
        <taxon>Hyphomicrobiales</taxon>
        <taxon>Bartonellaceae</taxon>
        <taxon>Bartonella</taxon>
    </lineage>
</organism>
<evidence type="ECO:0000256" key="1">
    <source>
        <dbReference type="SAM" id="Phobius"/>
    </source>
</evidence>
<dbReference type="EMBL" id="CP031843">
    <property type="protein sequence ID" value="QEE09782.1"/>
    <property type="molecule type" value="Genomic_DNA"/>
</dbReference>
<proteinExistence type="predicted"/>
<keyword evidence="1" id="KW-1133">Transmembrane helix</keyword>
<keyword evidence="1" id="KW-0472">Membrane</keyword>
<name>A0A5B9CYQ9_9HYPH</name>
<feature type="transmembrane region" description="Helical" evidence="1">
    <location>
        <begin position="101"/>
        <end position="122"/>
    </location>
</feature>